<evidence type="ECO:0000256" key="2">
    <source>
        <dbReference type="ARBA" id="ARBA00008408"/>
    </source>
</evidence>
<dbReference type="CDD" id="cd00033">
    <property type="entry name" value="CCP"/>
    <property type="match status" value="3"/>
</dbReference>
<dbReference type="InterPro" id="IPR000436">
    <property type="entry name" value="Sushi_SCR_CCP_dom"/>
</dbReference>
<dbReference type="InterPro" id="IPR013078">
    <property type="entry name" value="His_Pase_superF_clade-1"/>
</dbReference>
<gene>
    <name evidence="21" type="ORF">LTLLF_169615</name>
</gene>
<feature type="disulfide bond" evidence="18">
    <location>
        <begin position="582"/>
        <end position="609"/>
    </location>
</feature>
<sequence length="736" mass="83894">MSGNSSSSTEHRSSSSSSSSSSCKSHTSNLRKAGKKCSWASYMTNSPTLIVMIGLPARGKTYVSKKLTRYLNWIGVPTKVFNLGVYRREAVKSYKSYDFFRHDNEEAMKIRKQCALVALEDVKAYFTEESGQIAVFDATNTTRERRDMILNFAEQNAFKVFFVESVCDDPDVIAANILEVKVSSPDYPERNRENVMEDFLKRIECYKVTYQPLDPDNYDKDLSFIKVINVGQRFLVNRVQDYIQSKIVYYLMNIHVQPRTIYLCRHGESDFNLLGKIGGDSGLSLRGKQFAQALKKFLEEQEIQDLKVWTSQLKRTIQTAESLGVTYEQWKILNEIDAGVCEEMTYAEIEKRYPEEFALRDQEKYLYRYPGGESYQDLVQRLEPVIMELERQGNILVISHQAVMRCLLAYFLDKGADELPYLRCPLHTIFKLTPVAYGCKVETIKLNVEAVDTHRDKPTIGDYLAMLVSVSQTLQRRDDLWVPCVEAFDFVLEGIESCSELPPVDNSVFVGKEVEGQILGDFLCIKGYHLVGKQSLVLNISEEWDVSPPECRLGHCPEPVLGNGTANYSGPVNVRDKITFKCIDGYILKGSNWSQCQEDHTWAPSLPICRSRDCDPPGIPSHGYFEGGSFSSGSVVTYHCRDRYHLVGSQKLQCIDGEWNSSYPTCEPIQEAPRPAEQIALEKAILAFQESEDLCSATENFVRRLKESGLTMEELKYFLEMKKIKLKADFLLKYHS</sequence>
<dbReference type="SMART" id="SM00032">
    <property type="entry name" value="CCP"/>
    <property type="match status" value="3"/>
</dbReference>
<evidence type="ECO:0000256" key="7">
    <source>
        <dbReference type="ARBA" id="ARBA00022741"/>
    </source>
</evidence>
<evidence type="ECO:0000256" key="1">
    <source>
        <dbReference type="ARBA" id="ARBA00003771"/>
    </source>
</evidence>
<dbReference type="PRINTS" id="PR00991">
    <property type="entry name" value="6PFRUCTKNASE"/>
</dbReference>
<dbReference type="GO" id="GO:0006003">
    <property type="term" value="P:fructose 2,6-bisphosphate metabolic process"/>
    <property type="evidence" value="ECO:0007669"/>
    <property type="project" value="InterPro"/>
</dbReference>
<evidence type="ECO:0000256" key="14">
    <source>
        <dbReference type="ARBA" id="ARBA00040487"/>
    </source>
</evidence>
<evidence type="ECO:0000313" key="21">
    <source>
        <dbReference type="EMBL" id="KAH0507275.1"/>
    </source>
</evidence>
<dbReference type="GO" id="GO:0006000">
    <property type="term" value="P:fructose metabolic process"/>
    <property type="evidence" value="ECO:0007669"/>
    <property type="project" value="InterPro"/>
</dbReference>
<dbReference type="CDD" id="cd07067">
    <property type="entry name" value="HP_PGM_like"/>
    <property type="match status" value="1"/>
</dbReference>
<dbReference type="Pfam" id="PF01591">
    <property type="entry name" value="6PF2K"/>
    <property type="match status" value="1"/>
</dbReference>
<dbReference type="PANTHER" id="PTHR10606:SF48">
    <property type="entry name" value="6-PHOSPHOFRUCTO-2-KINASE_FRUCTOSE-2,6-BISPHOSPHATASE 2"/>
    <property type="match status" value="1"/>
</dbReference>
<evidence type="ECO:0000256" key="5">
    <source>
        <dbReference type="ARBA" id="ARBA00022553"/>
    </source>
</evidence>
<dbReference type="EMBL" id="JAATJU010023674">
    <property type="protein sequence ID" value="KAH0507275.1"/>
    <property type="molecule type" value="Genomic_DNA"/>
</dbReference>
<keyword evidence="18" id="KW-0768">Sushi</keyword>
<dbReference type="GO" id="GO:0004331">
    <property type="term" value="F:fructose-2,6-bisphosphate 2-phosphatase activity"/>
    <property type="evidence" value="ECO:0007669"/>
    <property type="project" value="UniProtKB-EC"/>
</dbReference>
<dbReference type="InterPro" id="IPR013079">
    <property type="entry name" value="6Phosfructo_kin"/>
</dbReference>
<dbReference type="GO" id="GO:0005829">
    <property type="term" value="C:cytosol"/>
    <property type="evidence" value="ECO:0007669"/>
    <property type="project" value="TreeGrafter"/>
</dbReference>
<comment type="caution">
    <text evidence="18">Lacks conserved residue(s) required for the propagation of feature annotation.</text>
</comment>
<evidence type="ECO:0000256" key="9">
    <source>
        <dbReference type="ARBA" id="ARBA00022801"/>
    </source>
</evidence>
<evidence type="ECO:0000256" key="13">
    <source>
        <dbReference type="ARBA" id="ARBA00023268"/>
    </source>
</evidence>
<keyword evidence="10" id="KW-0067">ATP-binding</keyword>
<feature type="binding site" evidence="17">
    <location>
        <begin position="265"/>
        <end position="272"/>
    </location>
    <ligand>
        <name>substrate</name>
    </ligand>
</feature>
<feature type="region of interest" description="Disordered" evidence="19">
    <location>
        <begin position="1"/>
        <end position="27"/>
    </location>
</feature>
<feature type="domain" description="Sushi" evidence="20">
    <location>
        <begin position="554"/>
        <end position="611"/>
    </location>
</feature>
<evidence type="ECO:0000256" key="3">
    <source>
        <dbReference type="ARBA" id="ARBA00012130"/>
    </source>
</evidence>
<reference evidence="21" key="1">
    <citation type="submission" date="2020-03" db="EMBL/GenBank/DDBJ databases">
        <title>Studies in the Genomics of Life Span.</title>
        <authorList>
            <person name="Glass D."/>
        </authorList>
    </citation>
    <scope>NUCLEOTIDE SEQUENCE</scope>
    <source>
        <strain evidence="21">LTLLF</strain>
        <tissue evidence="21">Muscle</tissue>
    </source>
</reference>
<dbReference type="SUPFAM" id="SSF53254">
    <property type="entry name" value="Phosphoglycerate mutase-like"/>
    <property type="match status" value="1"/>
</dbReference>
<dbReference type="SMART" id="SM00855">
    <property type="entry name" value="PGAM"/>
    <property type="match status" value="1"/>
</dbReference>
<evidence type="ECO:0000256" key="19">
    <source>
        <dbReference type="SAM" id="MobiDB-lite"/>
    </source>
</evidence>
<dbReference type="InterPro" id="IPR027417">
    <property type="entry name" value="P-loop_NTPase"/>
</dbReference>
<dbReference type="InterPro" id="IPR029033">
    <property type="entry name" value="His_PPase_superfam"/>
</dbReference>
<keyword evidence="8" id="KW-0418">Kinase</keyword>
<protein>
    <recommendedName>
        <fullName evidence="14">6-phosphofructo-2-kinase/fructose-2,6-bisphosphatase 2</fullName>
        <ecNumber evidence="3">2.7.1.105</ecNumber>
        <ecNumber evidence="4">3.1.3.46</ecNumber>
    </recommendedName>
    <alternativeName>
        <fullName evidence="15">6PF-2-K/Fru-2,6-P2ase heart-type isozyme</fullName>
    </alternativeName>
</protein>
<evidence type="ECO:0000256" key="12">
    <source>
        <dbReference type="ARBA" id="ARBA00023157"/>
    </source>
</evidence>
<dbReference type="FunFam" id="3.40.50.1240:FF:000001">
    <property type="entry name" value="6-phosphofructo-2-kinase/fructose-2, 6-bisphosphatase 3 isoform 2"/>
    <property type="match status" value="1"/>
</dbReference>
<dbReference type="Pfam" id="PF00084">
    <property type="entry name" value="Sushi"/>
    <property type="match status" value="2"/>
</dbReference>
<dbReference type="FunFam" id="3.40.50.300:FF:000047">
    <property type="entry name" value="6-phosphofructo-2-kinase/fructose-2, 6-bisphosphatase 3 isoform 2"/>
    <property type="match status" value="1"/>
</dbReference>
<evidence type="ECO:0000259" key="20">
    <source>
        <dbReference type="PROSITE" id="PS50923"/>
    </source>
</evidence>
<evidence type="ECO:0000256" key="16">
    <source>
        <dbReference type="ARBA" id="ARBA00046386"/>
    </source>
</evidence>
<evidence type="ECO:0000256" key="18">
    <source>
        <dbReference type="PROSITE-ProRule" id="PRU00302"/>
    </source>
</evidence>
<keyword evidence="11" id="KW-0007">Acetylation</keyword>
<dbReference type="EC" id="2.7.1.105" evidence="3"/>
<evidence type="ECO:0000256" key="17">
    <source>
        <dbReference type="PIRSR" id="PIRSR613078-2"/>
    </source>
</evidence>
<evidence type="ECO:0000256" key="11">
    <source>
        <dbReference type="ARBA" id="ARBA00022990"/>
    </source>
</evidence>
<dbReference type="InterPro" id="IPR001345">
    <property type="entry name" value="PG/BPGM_mutase_AS"/>
</dbReference>
<dbReference type="Proteomes" id="UP000710432">
    <property type="component" value="Unassembled WGS sequence"/>
</dbReference>
<dbReference type="GO" id="GO:0005524">
    <property type="term" value="F:ATP binding"/>
    <property type="evidence" value="ECO:0007669"/>
    <property type="project" value="UniProtKB-KW"/>
</dbReference>
<organism evidence="21 22">
    <name type="scientific">Microtus ochrogaster</name>
    <name type="common">Prairie vole</name>
    <dbReference type="NCBI Taxonomy" id="79684"/>
    <lineage>
        <taxon>Eukaryota</taxon>
        <taxon>Metazoa</taxon>
        <taxon>Chordata</taxon>
        <taxon>Craniata</taxon>
        <taxon>Vertebrata</taxon>
        <taxon>Euteleostomi</taxon>
        <taxon>Mammalia</taxon>
        <taxon>Eutheria</taxon>
        <taxon>Euarchontoglires</taxon>
        <taxon>Glires</taxon>
        <taxon>Rodentia</taxon>
        <taxon>Myomorpha</taxon>
        <taxon>Muroidea</taxon>
        <taxon>Cricetidae</taxon>
        <taxon>Arvicolinae</taxon>
        <taxon>Microtus</taxon>
    </lineage>
</organism>
<dbReference type="EC" id="3.1.3.46" evidence="4"/>
<evidence type="ECO:0000256" key="15">
    <source>
        <dbReference type="ARBA" id="ARBA00041796"/>
    </source>
</evidence>
<accession>A0A8J6GAF9</accession>
<name>A0A8J6GAF9_MICOH</name>
<dbReference type="AlphaFoldDB" id="A0A8J6GAF9"/>
<feature type="binding site" evidence="17">
    <location>
        <position position="315"/>
    </location>
    <ligand>
        <name>substrate</name>
    </ligand>
</feature>
<keyword evidence="6" id="KW-0808">Transferase</keyword>
<evidence type="ECO:0000256" key="4">
    <source>
        <dbReference type="ARBA" id="ARBA00013067"/>
    </source>
</evidence>
<dbReference type="Pfam" id="PF00300">
    <property type="entry name" value="His_Phos_1"/>
    <property type="match status" value="1"/>
</dbReference>
<dbReference type="PROSITE" id="PS00175">
    <property type="entry name" value="PG_MUTASE"/>
    <property type="match status" value="1"/>
</dbReference>
<dbReference type="PANTHER" id="PTHR10606">
    <property type="entry name" value="6-PHOSPHOFRUCTO-2-KINASE/FRUCTOSE-2,6-BISPHOSPHATASE"/>
    <property type="match status" value="1"/>
</dbReference>
<keyword evidence="9" id="KW-0378">Hydrolase</keyword>
<keyword evidence="12 18" id="KW-1015">Disulfide bond</keyword>
<dbReference type="Gene3D" id="3.40.50.300">
    <property type="entry name" value="P-loop containing nucleotide triphosphate hydrolases"/>
    <property type="match status" value="1"/>
</dbReference>
<dbReference type="PROSITE" id="PS50923">
    <property type="entry name" value="SUSHI"/>
    <property type="match status" value="2"/>
</dbReference>
<dbReference type="GO" id="GO:0003873">
    <property type="term" value="F:6-phosphofructo-2-kinase activity"/>
    <property type="evidence" value="ECO:0007669"/>
    <property type="project" value="UniProtKB-EC"/>
</dbReference>
<comment type="caution">
    <text evidence="21">The sequence shown here is derived from an EMBL/GenBank/DDBJ whole genome shotgun (WGS) entry which is preliminary data.</text>
</comment>
<comment type="function">
    <text evidence="1">Synthesis and degradation of fructose 2,6-bisphosphate.</text>
</comment>
<dbReference type="Gene3D" id="2.10.70.10">
    <property type="entry name" value="Complement Module, domain 1"/>
    <property type="match status" value="2"/>
</dbReference>
<dbReference type="InterPro" id="IPR035976">
    <property type="entry name" value="Sushi/SCR/CCP_sf"/>
</dbReference>
<evidence type="ECO:0000313" key="22">
    <source>
        <dbReference type="Proteomes" id="UP000710432"/>
    </source>
</evidence>
<proteinExistence type="inferred from homology"/>
<feature type="domain" description="Sushi" evidence="20">
    <location>
        <begin position="612"/>
        <end position="668"/>
    </location>
</feature>
<comment type="similarity">
    <text evidence="2">In the C-terminal section; belongs to the phosphoglycerate mutase family.</text>
</comment>
<keyword evidence="7" id="KW-0547">Nucleotide-binding</keyword>
<evidence type="ECO:0000256" key="10">
    <source>
        <dbReference type="ARBA" id="ARBA00022840"/>
    </source>
</evidence>
<evidence type="ECO:0000256" key="6">
    <source>
        <dbReference type="ARBA" id="ARBA00022679"/>
    </source>
</evidence>
<keyword evidence="5" id="KW-0597">Phosphoprotein</keyword>
<evidence type="ECO:0000256" key="8">
    <source>
        <dbReference type="ARBA" id="ARBA00022777"/>
    </source>
</evidence>
<dbReference type="SUPFAM" id="SSF57535">
    <property type="entry name" value="Complement control module/SCR domain"/>
    <property type="match status" value="3"/>
</dbReference>
<dbReference type="SUPFAM" id="SSF52540">
    <property type="entry name" value="P-loop containing nucleoside triphosphate hydrolases"/>
    <property type="match status" value="1"/>
</dbReference>
<comment type="subunit">
    <text evidence="16">Homodimer. Forms a heterodimer with PFKFB3.</text>
</comment>
<dbReference type="Gene3D" id="3.40.50.1240">
    <property type="entry name" value="Phosphoglycerate mutase-like"/>
    <property type="match status" value="1"/>
</dbReference>
<dbReference type="InterPro" id="IPR003094">
    <property type="entry name" value="6Pfruct_kin"/>
</dbReference>
<keyword evidence="13" id="KW-0511">Multifunctional enzyme</keyword>